<dbReference type="Proteomes" id="UP000516428">
    <property type="component" value="Chromosome"/>
</dbReference>
<organism evidence="1 2">
    <name type="scientific">Streptomyces xanthii</name>
    <dbReference type="NCBI Taxonomy" id="2768069"/>
    <lineage>
        <taxon>Bacteria</taxon>
        <taxon>Bacillati</taxon>
        <taxon>Actinomycetota</taxon>
        <taxon>Actinomycetes</taxon>
        <taxon>Kitasatosporales</taxon>
        <taxon>Streptomycetaceae</taxon>
        <taxon>Streptomyces</taxon>
    </lineage>
</organism>
<sequence>MEVVATSLVAVLGTLLGSSLTYVFQRRTALRAEQFTRGERLRQERIDAYSAFAGALANFRRGQMDYWFAKHADRLTDGESVHDLQREAQRLRAADLEAMFRAEMLTPSPELDAKGRQALRAIDLIRETDDRDTLAPARDASRSAIYDFAAAARHHIPGLVDSR</sequence>
<name>A0A7H1BCV1_9ACTN</name>
<dbReference type="AlphaFoldDB" id="A0A7H1BCV1"/>
<dbReference type="KEGG" id="sxn:IAG42_25210"/>
<gene>
    <name evidence="1" type="ORF">IAG42_25210</name>
</gene>
<accession>A0A7H1BCV1</accession>
<evidence type="ECO:0000313" key="2">
    <source>
        <dbReference type="Proteomes" id="UP000516428"/>
    </source>
</evidence>
<keyword evidence="2" id="KW-1185">Reference proteome</keyword>
<evidence type="ECO:0000313" key="1">
    <source>
        <dbReference type="EMBL" id="QNS06556.1"/>
    </source>
</evidence>
<dbReference type="EMBL" id="CP061281">
    <property type="protein sequence ID" value="QNS06556.1"/>
    <property type="molecule type" value="Genomic_DNA"/>
</dbReference>
<reference evidence="1 2" key="1">
    <citation type="submission" date="2020-09" db="EMBL/GenBank/DDBJ databases">
        <title>A novel species.</title>
        <authorList>
            <person name="Gao J."/>
        </authorList>
    </citation>
    <scope>NUCLEOTIDE SEQUENCE [LARGE SCALE GENOMIC DNA]</scope>
    <source>
        <strain evidence="1 2">CRXT-Y-14</strain>
    </source>
</reference>
<dbReference type="RefSeq" id="WP_188339238.1">
    <property type="nucleotide sequence ID" value="NZ_CP061281.1"/>
</dbReference>
<proteinExistence type="predicted"/>
<protein>
    <submittedName>
        <fullName evidence="1">Uncharacterized protein</fullName>
    </submittedName>
</protein>